<dbReference type="OrthoDB" id="9790219at2"/>
<dbReference type="PRINTS" id="PR00368">
    <property type="entry name" value="FADPNR"/>
</dbReference>
<organism evidence="2 3">
    <name type="scientific">Cupriavidus nantongensis</name>
    <dbReference type="NCBI Taxonomy" id="1796606"/>
    <lineage>
        <taxon>Bacteria</taxon>
        <taxon>Pseudomonadati</taxon>
        <taxon>Pseudomonadota</taxon>
        <taxon>Betaproteobacteria</taxon>
        <taxon>Burkholderiales</taxon>
        <taxon>Burkholderiaceae</taxon>
        <taxon>Cupriavidus</taxon>
    </lineage>
</organism>
<proteinExistence type="predicted"/>
<dbReference type="KEGG" id="cnan:A2G96_20480"/>
<evidence type="ECO:0000313" key="3">
    <source>
        <dbReference type="Proteomes" id="UP000075238"/>
    </source>
</evidence>
<dbReference type="STRING" id="1796606.A2G96_20480"/>
<dbReference type="InterPro" id="IPR036188">
    <property type="entry name" value="FAD/NAD-bd_sf"/>
</dbReference>
<accession>A0A142JQN9</accession>
<dbReference type="EMBL" id="CP014844">
    <property type="protein sequence ID" value="AMR80401.1"/>
    <property type="molecule type" value="Genomic_DNA"/>
</dbReference>
<dbReference type="GO" id="GO:0004497">
    <property type="term" value="F:monooxygenase activity"/>
    <property type="evidence" value="ECO:0007669"/>
    <property type="project" value="TreeGrafter"/>
</dbReference>
<keyword evidence="3" id="KW-1185">Reference proteome</keyword>
<dbReference type="PANTHER" id="PTHR43539">
    <property type="entry name" value="FLAVIN-BINDING MONOOXYGENASE-LIKE PROTEIN (AFU_ORTHOLOGUE AFUA_4G09220)"/>
    <property type="match status" value="1"/>
</dbReference>
<dbReference type="Gene3D" id="3.50.50.60">
    <property type="entry name" value="FAD/NAD(P)-binding domain"/>
    <property type="match status" value="1"/>
</dbReference>
<gene>
    <name evidence="2" type="ORF">A2G96_20480</name>
</gene>
<evidence type="ECO:0000256" key="1">
    <source>
        <dbReference type="ARBA" id="ARBA00023002"/>
    </source>
</evidence>
<dbReference type="Proteomes" id="UP000075238">
    <property type="component" value="Chromosome 1"/>
</dbReference>
<dbReference type="AlphaFoldDB" id="A0A142JQN9"/>
<sequence>MQEYYPNIIIGGGPAGLNMALGLSKRSIEYLLLEASESVGGQWDRHPVCGQLISLNKKYVPGENHTYRMRYDWHSLSTISAEDVAKDPKLLFTEWTSEHWPPAKIYKEYLKYVAERMGLTKHIRTGTYVRRVSRNNGHFTVQISDSVCTSADRIFFATGKSEPILPDIKGIGPDTCTLYEDFDADMAAERYRNKIVVVLGRGNSAFEIAHHLVDITAETRVVTRSLPLFARQTHNVHDLRAQVSDIFDLMQLKSNNNIVSDRIVEVHRIAGGKNDGRLLIRYETPCPHWTPPRWLKRSGIIDDLIVCCGFNYTMPHIFDMETVRPATDEKGKYYLLTSSWESVTEPGLYFIGASMRVNDPDAASGFVHGFRCNIQALGNIIAERHHDMALKPIFECKVPMEDPASALTALAEFIVQYVSSSMSLFELFSYFGSAVTFEESDEESVVRACVWPAFPREYNYERWGNEQNRIEIVFQYGFSQYGNGELPTHYFTLPADHFDTSKSAYIHPVLHVFRGGVEVDSLHMQESLIGRWDLDDYVDAETNVDQYRNVAFNACSCALGLEERRSTLPVHDEHVGKCYPLMSEEEVAEALRVQPTLAWLMRTQP</sequence>
<dbReference type="InterPro" id="IPR050982">
    <property type="entry name" value="Auxin_biosynth/cation_transpt"/>
</dbReference>
<name>A0A142JQN9_9BURK</name>
<dbReference type="SUPFAM" id="SSF51905">
    <property type="entry name" value="FAD/NAD(P)-binding domain"/>
    <property type="match status" value="1"/>
</dbReference>
<reference evidence="2 3" key="1">
    <citation type="submission" date="2016-03" db="EMBL/GenBank/DDBJ databases">
        <title>Complete genome sequence of a novel chlorpyrifos degrading bacterium, Cupriavidus nantongensis sp. X1.</title>
        <authorList>
            <person name="Fang L."/>
        </authorList>
    </citation>
    <scope>NUCLEOTIDE SEQUENCE [LARGE SCALE GENOMIC DNA]</scope>
    <source>
        <strain evidence="2 3">X1</strain>
    </source>
</reference>
<evidence type="ECO:0000313" key="2">
    <source>
        <dbReference type="EMBL" id="AMR80401.1"/>
    </source>
</evidence>
<dbReference type="Pfam" id="PF13738">
    <property type="entry name" value="Pyr_redox_3"/>
    <property type="match status" value="1"/>
</dbReference>
<dbReference type="GO" id="GO:0050660">
    <property type="term" value="F:flavin adenine dinucleotide binding"/>
    <property type="evidence" value="ECO:0007669"/>
    <property type="project" value="TreeGrafter"/>
</dbReference>
<dbReference type="PANTHER" id="PTHR43539:SF78">
    <property type="entry name" value="FLAVIN-CONTAINING MONOOXYGENASE"/>
    <property type="match status" value="1"/>
</dbReference>
<protein>
    <submittedName>
        <fullName evidence="2">Pyridine nucleotide-disulfide oxidoreductase</fullName>
    </submittedName>
</protein>
<keyword evidence="1" id="KW-0560">Oxidoreductase</keyword>